<feature type="short sequence motif" description="GXSXG" evidence="4">
    <location>
        <begin position="48"/>
        <end position="52"/>
    </location>
</feature>
<evidence type="ECO:0000256" key="4">
    <source>
        <dbReference type="PROSITE-ProRule" id="PRU01161"/>
    </source>
</evidence>
<keyword evidence="7" id="KW-1185">Reference proteome</keyword>
<evidence type="ECO:0000313" key="6">
    <source>
        <dbReference type="EMBL" id="SKC36497.1"/>
    </source>
</evidence>
<evidence type="ECO:0000256" key="1">
    <source>
        <dbReference type="ARBA" id="ARBA00022801"/>
    </source>
</evidence>
<reference evidence="6 7" key="1">
    <citation type="submission" date="2017-02" db="EMBL/GenBank/DDBJ databases">
        <authorList>
            <person name="Peterson S.W."/>
        </authorList>
    </citation>
    <scope>NUCLEOTIDE SEQUENCE [LARGE SCALE GENOMIC DNA]</scope>
    <source>
        <strain evidence="6 7">DSM 21481</strain>
    </source>
</reference>
<dbReference type="AlphaFoldDB" id="A0A1T5IBH2"/>
<dbReference type="SUPFAM" id="SSF52151">
    <property type="entry name" value="FabD/lysophospholipase-like"/>
    <property type="match status" value="1"/>
</dbReference>
<keyword evidence="1 4" id="KW-0378">Hydrolase</keyword>
<dbReference type="Pfam" id="PF01734">
    <property type="entry name" value="Patatin"/>
    <property type="match status" value="1"/>
</dbReference>
<dbReference type="Proteomes" id="UP000189777">
    <property type="component" value="Unassembled WGS sequence"/>
</dbReference>
<dbReference type="Gene3D" id="3.40.1090.10">
    <property type="entry name" value="Cytosolic phospholipase A2 catalytic domain"/>
    <property type="match status" value="2"/>
</dbReference>
<gene>
    <name evidence="6" type="ORF">SAMN04324258_0290</name>
</gene>
<dbReference type="CDD" id="cd07209">
    <property type="entry name" value="Pat_hypo_Ecoli_Z1214_like"/>
    <property type="match status" value="1"/>
</dbReference>
<feature type="domain" description="PNPLA" evidence="5">
    <location>
        <begin position="17"/>
        <end position="188"/>
    </location>
</feature>
<evidence type="ECO:0000256" key="3">
    <source>
        <dbReference type="ARBA" id="ARBA00023098"/>
    </source>
</evidence>
<evidence type="ECO:0000259" key="5">
    <source>
        <dbReference type="PROSITE" id="PS51635"/>
    </source>
</evidence>
<keyword evidence="3 4" id="KW-0443">Lipid metabolism</keyword>
<dbReference type="InterPro" id="IPR016035">
    <property type="entry name" value="Acyl_Trfase/lysoPLipase"/>
</dbReference>
<proteinExistence type="predicted"/>
<dbReference type="PANTHER" id="PTHR14226:SF57">
    <property type="entry name" value="BLR7027 PROTEIN"/>
    <property type="match status" value="1"/>
</dbReference>
<dbReference type="GO" id="GO:0016042">
    <property type="term" value="P:lipid catabolic process"/>
    <property type="evidence" value="ECO:0007669"/>
    <property type="project" value="UniProtKB-UniRule"/>
</dbReference>
<dbReference type="GO" id="GO:0016787">
    <property type="term" value="F:hydrolase activity"/>
    <property type="evidence" value="ECO:0007669"/>
    <property type="project" value="UniProtKB-UniRule"/>
</dbReference>
<keyword evidence="2 4" id="KW-0442">Lipid degradation</keyword>
<evidence type="ECO:0000313" key="7">
    <source>
        <dbReference type="Proteomes" id="UP000189777"/>
    </source>
</evidence>
<dbReference type="STRING" id="526729.SAMN04324258_0290"/>
<feature type="short sequence motif" description="DGA/G" evidence="4">
    <location>
        <begin position="175"/>
        <end position="177"/>
    </location>
</feature>
<evidence type="ECO:0000256" key="2">
    <source>
        <dbReference type="ARBA" id="ARBA00022963"/>
    </source>
</evidence>
<accession>A0A1T5IBH2</accession>
<dbReference type="InterPro" id="IPR050301">
    <property type="entry name" value="NTE"/>
</dbReference>
<feature type="short sequence motif" description="GXGXXG" evidence="4">
    <location>
        <begin position="21"/>
        <end position="26"/>
    </location>
</feature>
<dbReference type="EMBL" id="FUZQ01000001">
    <property type="protein sequence ID" value="SKC36497.1"/>
    <property type="molecule type" value="Genomic_DNA"/>
</dbReference>
<dbReference type="PANTHER" id="PTHR14226">
    <property type="entry name" value="NEUROPATHY TARGET ESTERASE/SWISS CHEESE D.MELANOGASTER"/>
    <property type="match status" value="1"/>
</dbReference>
<feature type="active site" description="Nucleophile" evidence="4">
    <location>
        <position position="50"/>
    </location>
</feature>
<name>A0A1T5IBH2_9MICO</name>
<protein>
    <submittedName>
        <fullName evidence="6">NTE family protein</fullName>
    </submittedName>
</protein>
<feature type="active site" description="Proton acceptor" evidence="4">
    <location>
        <position position="175"/>
    </location>
</feature>
<sequence>MPTPGARGTIAAMTVAFVLGGGGVRGAVHVGMLQALFEAGVAPDLVVGTSIGAINGAAVAAEPSTAVVDRLAAAWASPTANEVYGEPWYRQLTRLARSRTHLYDPAALRRLIAGTLGEHASFEDLAVPLVVAAASIERSSEHWFDSGPLVEAVLASASVPGALPPTEIDGEHFVDGGMVNSIPLGEAVRRGATTVYVLQVGRVEEPLTVPTKPSDVARVSFEIARRHRYFRELEEARRVATVHVLPTGGALPGDAKLGAFRKLDVTQRRIAQSYAAASAYLSDAATRGAPGDTSDGAGGDA</sequence>
<dbReference type="PROSITE" id="PS51635">
    <property type="entry name" value="PNPLA"/>
    <property type="match status" value="1"/>
</dbReference>
<organism evidence="6 7">
    <name type="scientific">Krasilnikoviella flava</name>
    <dbReference type="NCBI Taxonomy" id="526729"/>
    <lineage>
        <taxon>Bacteria</taxon>
        <taxon>Bacillati</taxon>
        <taxon>Actinomycetota</taxon>
        <taxon>Actinomycetes</taxon>
        <taxon>Micrococcales</taxon>
        <taxon>Promicromonosporaceae</taxon>
        <taxon>Krasilnikoviella</taxon>
    </lineage>
</organism>
<dbReference type="InterPro" id="IPR002641">
    <property type="entry name" value="PNPLA_dom"/>
</dbReference>